<reference evidence="2" key="1">
    <citation type="submission" date="2020-07" db="EMBL/GenBank/DDBJ databases">
        <title>Huge and variable diversity of episymbiotic CPR bacteria and DPANN archaea in groundwater ecosystems.</title>
        <authorList>
            <person name="He C.Y."/>
            <person name="Keren R."/>
            <person name="Whittaker M."/>
            <person name="Farag I.F."/>
            <person name="Doudna J."/>
            <person name="Cate J.H.D."/>
            <person name="Banfield J.F."/>
        </authorList>
    </citation>
    <scope>NUCLEOTIDE SEQUENCE</scope>
    <source>
        <strain evidence="2">NC_groundwater_1813_Pr3_B-0.1um_71_17</strain>
    </source>
</reference>
<dbReference type="GO" id="GO:0032259">
    <property type="term" value="P:methylation"/>
    <property type="evidence" value="ECO:0007669"/>
    <property type="project" value="UniProtKB-KW"/>
</dbReference>
<dbReference type="SUPFAM" id="SSF53335">
    <property type="entry name" value="S-adenosyl-L-methionine-dependent methyltransferases"/>
    <property type="match status" value="1"/>
</dbReference>
<comment type="caution">
    <text evidence="2">The sequence shown here is derived from an EMBL/GenBank/DDBJ whole genome shotgun (WGS) entry which is preliminary data.</text>
</comment>
<keyword evidence="2" id="KW-0489">Methyltransferase</keyword>
<dbReference type="PANTHER" id="PTHR43591">
    <property type="entry name" value="METHYLTRANSFERASE"/>
    <property type="match status" value="1"/>
</dbReference>
<name>A0A933SDU0_UNCEI</name>
<evidence type="ECO:0000313" key="2">
    <source>
        <dbReference type="EMBL" id="MBI5170569.1"/>
    </source>
</evidence>
<dbReference type="Proteomes" id="UP000696931">
    <property type="component" value="Unassembled WGS sequence"/>
</dbReference>
<evidence type="ECO:0000259" key="1">
    <source>
        <dbReference type="Pfam" id="PF08241"/>
    </source>
</evidence>
<dbReference type="CDD" id="cd02440">
    <property type="entry name" value="AdoMet_MTases"/>
    <property type="match status" value="1"/>
</dbReference>
<dbReference type="GO" id="GO:0008757">
    <property type="term" value="F:S-adenosylmethionine-dependent methyltransferase activity"/>
    <property type="evidence" value="ECO:0007669"/>
    <property type="project" value="InterPro"/>
</dbReference>
<evidence type="ECO:0000313" key="3">
    <source>
        <dbReference type="Proteomes" id="UP000696931"/>
    </source>
</evidence>
<dbReference type="EMBL" id="JACRIW010000097">
    <property type="protein sequence ID" value="MBI5170569.1"/>
    <property type="molecule type" value="Genomic_DNA"/>
</dbReference>
<dbReference type="AlphaFoldDB" id="A0A933SDU0"/>
<accession>A0A933SDU0</accession>
<gene>
    <name evidence="2" type="ORF">HZA61_13860</name>
</gene>
<dbReference type="InterPro" id="IPR029063">
    <property type="entry name" value="SAM-dependent_MTases_sf"/>
</dbReference>
<dbReference type="Pfam" id="PF08241">
    <property type="entry name" value="Methyltransf_11"/>
    <property type="match status" value="1"/>
</dbReference>
<dbReference type="InterPro" id="IPR013216">
    <property type="entry name" value="Methyltransf_11"/>
</dbReference>
<dbReference type="Gene3D" id="3.40.50.150">
    <property type="entry name" value="Vaccinia Virus protein VP39"/>
    <property type="match status" value="1"/>
</dbReference>
<proteinExistence type="predicted"/>
<feature type="domain" description="Methyltransferase type 11" evidence="1">
    <location>
        <begin position="36"/>
        <end position="116"/>
    </location>
</feature>
<protein>
    <submittedName>
        <fullName evidence="2">Methyltransferase domain-containing protein</fullName>
    </submittedName>
</protein>
<organism evidence="2 3">
    <name type="scientific">Eiseniibacteriota bacterium</name>
    <dbReference type="NCBI Taxonomy" id="2212470"/>
    <lineage>
        <taxon>Bacteria</taxon>
        <taxon>Candidatus Eiseniibacteriota</taxon>
    </lineage>
</organism>
<sequence>MSDYDTIGKGYAGQRRPDPRIAARLAAALGGARTVLNVGAGAGSYEPADRQVVALEPSRVMLAQRAASAAAAVQGRAEALPFADRAFDATMAVLTLHHWADRADGLAECARVARERVVLLTFDAFAEGFWLVRDYFPEFLELDRRQFPPVGDYATLFAGRADVEIASVPVPRDCVDGFLGAYWARPEAYLDPAVRAGISSFARCDTAAGLERLRADLASGAWHARNGELLERDALDLGYRLVVATLAR</sequence>
<keyword evidence="2" id="KW-0808">Transferase</keyword>
<dbReference type="PANTHER" id="PTHR43591:SF24">
    <property type="entry name" value="2-METHOXY-6-POLYPRENYL-1,4-BENZOQUINOL METHYLASE, MITOCHONDRIAL"/>
    <property type="match status" value="1"/>
</dbReference>